<reference evidence="3" key="1">
    <citation type="submission" date="2017-04" db="EMBL/GenBank/DDBJ databases">
        <title>Function of individual gut microbiota members based on whole genome sequencing of pure cultures obtained from chicken caecum.</title>
        <authorList>
            <person name="Medvecky M."/>
            <person name="Cejkova D."/>
            <person name="Polansky O."/>
            <person name="Karasova D."/>
            <person name="Kubasova T."/>
            <person name="Cizek A."/>
            <person name="Rychlik I."/>
        </authorList>
    </citation>
    <scope>NUCLEOTIDE SEQUENCE [LARGE SCALE GENOMIC DNA]</scope>
    <source>
        <strain evidence="3">An70</strain>
    </source>
</reference>
<comment type="caution">
    <text evidence="2">The sequence shown here is derived from an EMBL/GenBank/DDBJ whole genome shotgun (WGS) entry which is preliminary data.</text>
</comment>
<dbReference type="Proteomes" id="UP000196560">
    <property type="component" value="Unassembled WGS sequence"/>
</dbReference>
<keyword evidence="1" id="KW-1133">Transmembrane helix</keyword>
<protein>
    <submittedName>
        <fullName evidence="2">Alanine racemase</fullName>
    </submittedName>
</protein>
<gene>
    <name evidence="2" type="ORF">B5G21_07085</name>
</gene>
<sequence length="74" mass="7748">MEAFLTSNEWPWRLARTIVQGVLGVVVANVDMLVGCAVLAPEWRAVVVALVMAVLSPVMAELGAALPSGGEADE</sequence>
<dbReference type="AlphaFoldDB" id="A0A1Y3U641"/>
<accession>A0A1Y3U641</accession>
<evidence type="ECO:0000313" key="2">
    <source>
        <dbReference type="EMBL" id="OUN42587.1"/>
    </source>
</evidence>
<proteinExistence type="predicted"/>
<evidence type="ECO:0000313" key="3">
    <source>
        <dbReference type="Proteomes" id="UP000196560"/>
    </source>
</evidence>
<keyword evidence="1" id="KW-0472">Membrane</keyword>
<keyword evidence="3" id="KW-1185">Reference proteome</keyword>
<name>A0A1Y3U641_9ACTN</name>
<feature type="transmembrane region" description="Helical" evidence="1">
    <location>
        <begin position="46"/>
        <end position="66"/>
    </location>
</feature>
<keyword evidence="1" id="KW-0812">Transmembrane</keyword>
<organism evidence="2 3">
    <name type="scientific">Enorma massiliensis</name>
    <dbReference type="NCBI Taxonomy" id="1472761"/>
    <lineage>
        <taxon>Bacteria</taxon>
        <taxon>Bacillati</taxon>
        <taxon>Actinomycetota</taxon>
        <taxon>Coriobacteriia</taxon>
        <taxon>Coriobacteriales</taxon>
        <taxon>Coriobacteriaceae</taxon>
        <taxon>Enorma</taxon>
    </lineage>
</organism>
<feature type="transmembrane region" description="Helical" evidence="1">
    <location>
        <begin position="18"/>
        <end position="39"/>
    </location>
</feature>
<dbReference type="RefSeq" id="WP_087186595.1">
    <property type="nucleotide sequence ID" value="NZ_NFHO01000007.1"/>
</dbReference>
<dbReference type="EMBL" id="NFHO01000007">
    <property type="protein sequence ID" value="OUN42587.1"/>
    <property type="molecule type" value="Genomic_DNA"/>
</dbReference>
<evidence type="ECO:0000256" key="1">
    <source>
        <dbReference type="SAM" id="Phobius"/>
    </source>
</evidence>